<name>A0A6L9UL52_9HYPH</name>
<dbReference type="PANTHER" id="PTHR40255:SF1">
    <property type="entry name" value="PROTOPORPHYRINOGEN IX OXIDASE"/>
    <property type="match status" value="1"/>
</dbReference>
<comment type="catalytic activity">
    <reaction evidence="13 14">
        <text>protoporphyrinogen IX + 3 A = protoporphyrin IX + 3 AH2</text>
        <dbReference type="Rhea" id="RHEA:62000"/>
        <dbReference type="ChEBI" id="CHEBI:13193"/>
        <dbReference type="ChEBI" id="CHEBI:17499"/>
        <dbReference type="ChEBI" id="CHEBI:57306"/>
        <dbReference type="ChEBI" id="CHEBI:57307"/>
    </reaction>
</comment>
<dbReference type="Pfam" id="PF03653">
    <property type="entry name" value="UPF0093"/>
    <property type="match status" value="1"/>
</dbReference>
<feature type="transmembrane region" description="Helical" evidence="15">
    <location>
        <begin position="56"/>
        <end position="78"/>
    </location>
</feature>
<keyword evidence="6 14" id="KW-0349">Heme</keyword>
<keyword evidence="9 15" id="KW-1133">Transmembrane helix</keyword>
<evidence type="ECO:0000256" key="6">
    <source>
        <dbReference type="ARBA" id="ARBA00022617"/>
    </source>
</evidence>
<evidence type="ECO:0000256" key="9">
    <source>
        <dbReference type="ARBA" id="ARBA00022989"/>
    </source>
</evidence>
<dbReference type="GO" id="GO:0070818">
    <property type="term" value="F:protoporphyrinogen oxidase activity"/>
    <property type="evidence" value="ECO:0007669"/>
    <property type="project" value="UniProtKB-UniRule"/>
</dbReference>
<evidence type="ECO:0000256" key="10">
    <source>
        <dbReference type="ARBA" id="ARBA00023002"/>
    </source>
</evidence>
<comment type="function">
    <text evidence="14">Catalyzes the oxidation of protoporphyrinogen IX to protoporphyrin IX.</text>
</comment>
<evidence type="ECO:0000313" key="16">
    <source>
        <dbReference type="EMBL" id="NEI74837.1"/>
    </source>
</evidence>
<dbReference type="PIRSF" id="PIRSF004638">
    <property type="entry name" value="UCP004638"/>
    <property type="match status" value="1"/>
</dbReference>
<comment type="subcellular location">
    <subcellularLocation>
        <location evidence="1">Cell membrane</location>
        <topology evidence="1">Multi-pass membrane protein</topology>
    </subcellularLocation>
</comment>
<keyword evidence="10" id="KW-0560">Oxidoreductase</keyword>
<evidence type="ECO:0000256" key="14">
    <source>
        <dbReference type="PIRNR" id="PIRNR004638"/>
    </source>
</evidence>
<evidence type="ECO:0000313" key="17">
    <source>
        <dbReference type="Proteomes" id="UP000483035"/>
    </source>
</evidence>
<keyword evidence="12 14" id="KW-0472">Membrane</keyword>
<dbReference type="InterPro" id="IPR005265">
    <property type="entry name" value="HemJ-like"/>
</dbReference>
<keyword evidence="7 15" id="KW-0812">Transmembrane</keyword>
<comment type="similarity">
    <text evidence="3 14">Belongs to the HemJ family.</text>
</comment>
<comment type="caution">
    <text evidence="16">The sequence shown here is derived from an EMBL/GenBank/DDBJ whole genome shotgun (WGS) entry which is preliminary data.</text>
</comment>
<feature type="transmembrane region" description="Helical" evidence="15">
    <location>
        <begin position="84"/>
        <end position="101"/>
    </location>
</feature>
<dbReference type="EMBL" id="WUEY01000041">
    <property type="protein sequence ID" value="NEI74837.1"/>
    <property type="molecule type" value="Genomic_DNA"/>
</dbReference>
<keyword evidence="5 14" id="KW-1003">Cell membrane</keyword>
<evidence type="ECO:0000256" key="1">
    <source>
        <dbReference type="ARBA" id="ARBA00004651"/>
    </source>
</evidence>
<keyword evidence="11 14" id="KW-0408">Iron</keyword>
<evidence type="ECO:0000256" key="11">
    <source>
        <dbReference type="ARBA" id="ARBA00023004"/>
    </source>
</evidence>
<feature type="transmembrane region" description="Helical" evidence="15">
    <location>
        <begin position="12"/>
        <end position="35"/>
    </location>
</feature>
<feature type="transmembrane region" description="Helical" evidence="15">
    <location>
        <begin position="122"/>
        <end position="140"/>
    </location>
</feature>
<dbReference type="UniPathway" id="UPA00251">
    <property type="reaction ID" value="UER00324"/>
</dbReference>
<dbReference type="GO" id="GO:0006782">
    <property type="term" value="P:protoporphyrinogen IX biosynthetic process"/>
    <property type="evidence" value="ECO:0007669"/>
    <property type="project" value="UniProtKB-UniRule"/>
</dbReference>
<comment type="pathway">
    <text evidence="2 14">Porphyrin-containing compound metabolism; protoporphyrin-IX biosynthesis; protoporphyrin-IX from protoporphyrinogen-IX: step 1/1.</text>
</comment>
<gene>
    <name evidence="16" type="ORF">GR212_35445</name>
</gene>
<evidence type="ECO:0000256" key="13">
    <source>
        <dbReference type="ARBA" id="ARBA00048390"/>
    </source>
</evidence>
<sequence>MDYLWLKAIHIAAVITWIGGMLIVAVTTTAFSAVAQCQTDTGRVAFFAQIRRWDRSITTPAMLTVWAFGLALAVTGQWFSQPWLSVKIALVLVLSALHGVLSGGLRRLALGQQPYGVATIRYAAAGIIGIVVAVVVLVVLKPF</sequence>
<dbReference type="GO" id="GO:0005886">
    <property type="term" value="C:plasma membrane"/>
    <property type="evidence" value="ECO:0007669"/>
    <property type="project" value="UniProtKB-SubCell"/>
</dbReference>
<dbReference type="AlphaFoldDB" id="A0A6L9UL52"/>
<dbReference type="EC" id="1.3.99.-" evidence="14"/>
<evidence type="ECO:0000256" key="7">
    <source>
        <dbReference type="ARBA" id="ARBA00022692"/>
    </source>
</evidence>
<evidence type="ECO:0000256" key="15">
    <source>
        <dbReference type="SAM" id="Phobius"/>
    </source>
</evidence>
<evidence type="ECO:0000256" key="5">
    <source>
        <dbReference type="ARBA" id="ARBA00022475"/>
    </source>
</evidence>
<proteinExistence type="inferred from homology"/>
<dbReference type="PANTHER" id="PTHR40255">
    <property type="entry name" value="UPF0093 MEMBRANE PROTEIN SLR1790"/>
    <property type="match status" value="1"/>
</dbReference>
<keyword evidence="8 14" id="KW-0479">Metal-binding</keyword>
<evidence type="ECO:0000256" key="2">
    <source>
        <dbReference type="ARBA" id="ARBA00005073"/>
    </source>
</evidence>
<comment type="cofactor">
    <cofactor evidence="14">
        <name>heme b</name>
        <dbReference type="ChEBI" id="CHEBI:60344"/>
    </cofactor>
    <text evidence="14">Binds 1 heme b (iron(II)-protoporphyrin IX) group per subunit.</text>
</comment>
<protein>
    <recommendedName>
        <fullName evidence="4 14">Protoporphyrinogen IX oxidase</fullName>
        <ecNumber evidence="14">1.3.99.-</ecNumber>
    </recommendedName>
</protein>
<dbReference type="RefSeq" id="WP_163994552.1">
    <property type="nucleotide sequence ID" value="NZ_WUEY01000041.1"/>
</dbReference>
<dbReference type="Proteomes" id="UP000483035">
    <property type="component" value="Unassembled WGS sequence"/>
</dbReference>
<evidence type="ECO:0000256" key="8">
    <source>
        <dbReference type="ARBA" id="ARBA00022723"/>
    </source>
</evidence>
<accession>A0A6L9UL52</accession>
<dbReference type="GO" id="GO:0046872">
    <property type="term" value="F:metal ion binding"/>
    <property type="evidence" value="ECO:0007669"/>
    <property type="project" value="UniProtKB-UniRule"/>
</dbReference>
<organism evidence="16 17">
    <name type="scientific">Rhizobium lusitanum</name>
    <dbReference type="NCBI Taxonomy" id="293958"/>
    <lineage>
        <taxon>Bacteria</taxon>
        <taxon>Pseudomonadati</taxon>
        <taxon>Pseudomonadota</taxon>
        <taxon>Alphaproteobacteria</taxon>
        <taxon>Hyphomicrobiales</taxon>
        <taxon>Rhizobiaceae</taxon>
        <taxon>Rhizobium/Agrobacterium group</taxon>
        <taxon>Rhizobium</taxon>
    </lineage>
</organism>
<evidence type="ECO:0000256" key="4">
    <source>
        <dbReference type="ARBA" id="ARBA00017504"/>
    </source>
</evidence>
<evidence type="ECO:0000256" key="12">
    <source>
        <dbReference type="ARBA" id="ARBA00023136"/>
    </source>
</evidence>
<evidence type="ECO:0000256" key="3">
    <source>
        <dbReference type="ARBA" id="ARBA00006501"/>
    </source>
</evidence>
<reference evidence="16 17" key="1">
    <citation type="submission" date="2019-12" db="EMBL/GenBank/DDBJ databases">
        <title>Rhizobium genotypes associated with high levels of biological nitrogen fixation by grain legumes in a temperate-maritime cropping system.</title>
        <authorList>
            <person name="Maluk M."/>
            <person name="Francesc Ferrando Molina F."/>
            <person name="Lopez Del Egido L."/>
            <person name="Lafos M."/>
            <person name="Langarica-Fuentes A."/>
            <person name="Gebre Yohannes G."/>
            <person name="Young M.W."/>
            <person name="Martin P."/>
            <person name="Gantlett R."/>
            <person name="Kenicer G."/>
            <person name="Hawes C."/>
            <person name="Begg G.S."/>
            <person name="Quilliam R.S."/>
            <person name="Squire G.R."/>
            <person name="Poole P.S."/>
            <person name="Young P.W."/>
            <person name="Iannetta P.M."/>
            <person name="James E.K."/>
        </authorList>
    </citation>
    <scope>NUCLEOTIDE SEQUENCE [LARGE SCALE GENOMIC DNA]</scope>
    <source>
        <strain evidence="16 17">JHI1118</strain>
    </source>
</reference>